<reference evidence="1 2" key="1">
    <citation type="submission" date="2014-04" db="EMBL/GenBank/DDBJ databases">
        <authorList>
            <consortium name="DOE Joint Genome Institute"/>
            <person name="Kuo A."/>
            <person name="Kohler A."/>
            <person name="Nagy L.G."/>
            <person name="Floudas D."/>
            <person name="Copeland A."/>
            <person name="Barry K.W."/>
            <person name="Cichocki N."/>
            <person name="Veneault-Fourrey C."/>
            <person name="LaButti K."/>
            <person name="Lindquist E.A."/>
            <person name="Lipzen A."/>
            <person name="Lundell T."/>
            <person name="Morin E."/>
            <person name="Murat C."/>
            <person name="Sun H."/>
            <person name="Tunlid A."/>
            <person name="Henrissat B."/>
            <person name="Grigoriev I.V."/>
            <person name="Hibbett D.S."/>
            <person name="Martin F."/>
            <person name="Nordberg H.P."/>
            <person name="Cantor M.N."/>
            <person name="Hua S.X."/>
        </authorList>
    </citation>
    <scope>NUCLEOTIDE SEQUENCE [LARGE SCALE GENOMIC DNA]</scope>
    <source>
        <strain evidence="1 2">LaAM-08-1</strain>
    </source>
</reference>
<dbReference type="Proteomes" id="UP000054477">
    <property type="component" value="Unassembled WGS sequence"/>
</dbReference>
<sequence>MTLAVLSTSLLFILPNSKRIPSLDAYSNKDLFRLVKPRSSSYTVRCPATSSPFLFLLETTPIIIKNRRLHATGSTRTRFLTMHGRTTSFFKETDLRFVFFLFSNCRDFNMVRRRYIQAEFTFTPDDGSAIDVLLSSLSHVNPSNCGQTNTTQTFTSPTTKDSAATYAASTSALVQLSSGVISLMGYDATSGRGTAWATYRECASQEFEVGFAKRGSWGRK</sequence>
<name>A0A0C9X586_9AGAR</name>
<evidence type="ECO:0000313" key="1">
    <source>
        <dbReference type="EMBL" id="KIJ91672.1"/>
    </source>
</evidence>
<accession>A0A0C9X586</accession>
<protein>
    <submittedName>
        <fullName evidence="1">Uncharacterized protein</fullName>
    </submittedName>
</protein>
<dbReference type="STRING" id="1095629.A0A0C9X586"/>
<organism evidence="1 2">
    <name type="scientific">Laccaria amethystina LaAM-08-1</name>
    <dbReference type="NCBI Taxonomy" id="1095629"/>
    <lineage>
        <taxon>Eukaryota</taxon>
        <taxon>Fungi</taxon>
        <taxon>Dikarya</taxon>
        <taxon>Basidiomycota</taxon>
        <taxon>Agaricomycotina</taxon>
        <taxon>Agaricomycetes</taxon>
        <taxon>Agaricomycetidae</taxon>
        <taxon>Agaricales</taxon>
        <taxon>Agaricineae</taxon>
        <taxon>Hydnangiaceae</taxon>
        <taxon>Laccaria</taxon>
    </lineage>
</organism>
<proteinExistence type="predicted"/>
<gene>
    <name evidence="1" type="ORF">K443DRAFT_474990</name>
</gene>
<dbReference type="AlphaFoldDB" id="A0A0C9X586"/>
<keyword evidence="2" id="KW-1185">Reference proteome</keyword>
<reference evidence="2" key="2">
    <citation type="submission" date="2015-01" db="EMBL/GenBank/DDBJ databases">
        <title>Evolutionary Origins and Diversification of the Mycorrhizal Mutualists.</title>
        <authorList>
            <consortium name="DOE Joint Genome Institute"/>
            <consortium name="Mycorrhizal Genomics Consortium"/>
            <person name="Kohler A."/>
            <person name="Kuo A."/>
            <person name="Nagy L.G."/>
            <person name="Floudas D."/>
            <person name="Copeland A."/>
            <person name="Barry K.W."/>
            <person name="Cichocki N."/>
            <person name="Veneault-Fourrey C."/>
            <person name="LaButti K."/>
            <person name="Lindquist E.A."/>
            <person name="Lipzen A."/>
            <person name="Lundell T."/>
            <person name="Morin E."/>
            <person name="Murat C."/>
            <person name="Riley R."/>
            <person name="Ohm R."/>
            <person name="Sun H."/>
            <person name="Tunlid A."/>
            <person name="Henrissat B."/>
            <person name="Grigoriev I.V."/>
            <person name="Hibbett D.S."/>
            <person name="Martin F."/>
        </authorList>
    </citation>
    <scope>NUCLEOTIDE SEQUENCE [LARGE SCALE GENOMIC DNA]</scope>
    <source>
        <strain evidence="2">LaAM-08-1</strain>
    </source>
</reference>
<evidence type="ECO:0000313" key="2">
    <source>
        <dbReference type="Proteomes" id="UP000054477"/>
    </source>
</evidence>
<dbReference type="EMBL" id="KN838980">
    <property type="protein sequence ID" value="KIJ91672.1"/>
    <property type="molecule type" value="Genomic_DNA"/>
</dbReference>
<dbReference type="HOGENOM" id="CLU_1256207_0_0_1"/>